<evidence type="ECO:0000313" key="6">
    <source>
        <dbReference type="Proteomes" id="UP000294614"/>
    </source>
</evidence>
<feature type="domain" description="CBS" evidence="4">
    <location>
        <begin position="231"/>
        <end position="287"/>
    </location>
</feature>
<dbReference type="Pfam" id="PF00027">
    <property type="entry name" value="cNMP_binding"/>
    <property type="match status" value="1"/>
</dbReference>
<dbReference type="InterPro" id="IPR014710">
    <property type="entry name" value="RmlC-like_jellyroll"/>
</dbReference>
<dbReference type="Gene3D" id="3.10.580.10">
    <property type="entry name" value="CBS-domain"/>
    <property type="match status" value="1"/>
</dbReference>
<feature type="domain" description="CBS" evidence="4">
    <location>
        <begin position="166"/>
        <end position="223"/>
    </location>
</feature>
<evidence type="ECO:0000259" key="3">
    <source>
        <dbReference type="PROSITE" id="PS50042"/>
    </source>
</evidence>
<dbReference type="CDD" id="cd00038">
    <property type="entry name" value="CAP_ED"/>
    <property type="match status" value="1"/>
</dbReference>
<evidence type="ECO:0000256" key="1">
    <source>
        <dbReference type="ARBA" id="ARBA00023122"/>
    </source>
</evidence>
<organism evidence="5 6">
    <name type="scientific">Seleniivibrio woodruffii</name>
    <dbReference type="NCBI Taxonomy" id="1078050"/>
    <lineage>
        <taxon>Bacteria</taxon>
        <taxon>Pseudomonadati</taxon>
        <taxon>Deferribacterota</taxon>
        <taxon>Deferribacteres</taxon>
        <taxon>Deferribacterales</taxon>
        <taxon>Geovibrionaceae</taxon>
        <taxon>Seleniivibrio</taxon>
    </lineage>
</organism>
<dbReference type="Gene3D" id="2.60.120.10">
    <property type="entry name" value="Jelly Rolls"/>
    <property type="match status" value="1"/>
</dbReference>
<dbReference type="SUPFAM" id="SSF81301">
    <property type="entry name" value="Nucleotidyltransferase"/>
    <property type="match status" value="1"/>
</dbReference>
<dbReference type="EMBL" id="SMGG01000005">
    <property type="protein sequence ID" value="TCK59941.1"/>
    <property type="molecule type" value="Genomic_DNA"/>
</dbReference>
<dbReference type="SMART" id="SM00100">
    <property type="entry name" value="cNMP"/>
    <property type="match status" value="1"/>
</dbReference>
<evidence type="ECO:0000256" key="2">
    <source>
        <dbReference type="PROSITE-ProRule" id="PRU00703"/>
    </source>
</evidence>
<dbReference type="SMART" id="SM00116">
    <property type="entry name" value="CBS"/>
    <property type="match status" value="2"/>
</dbReference>
<dbReference type="PROSITE" id="PS50042">
    <property type="entry name" value="CNMP_BINDING_3"/>
    <property type="match status" value="1"/>
</dbReference>
<dbReference type="InterPro" id="IPR018490">
    <property type="entry name" value="cNMP-bd_dom_sf"/>
</dbReference>
<accession>A0A4V2PRS1</accession>
<dbReference type="InterPro" id="IPR043519">
    <property type="entry name" value="NT_sf"/>
</dbReference>
<dbReference type="InterPro" id="IPR046342">
    <property type="entry name" value="CBS_dom_sf"/>
</dbReference>
<dbReference type="OrthoDB" id="9810963at2"/>
<dbReference type="GO" id="GO:0008773">
    <property type="term" value="F:[protein-PII] uridylyltransferase activity"/>
    <property type="evidence" value="ECO:0007669"/>
    <property type="project" value="InterPro"/>
</dbReference>
<reference evidence="5 6" key="1">
    <citation type="submission" date="2019-03" db="EMBL/GenBank/DDBJ databases">
        <title>Genomic Encyclopedia of Type Strains, Phase IV (KMG-IV): sequencing the most valuable type-strain genomes for metagenomic binning, comparative biology and taxonomic classification.</title>
        <authorList>
            <person name="Goeker M."/>
        </authorList>
    </citation>
    <scope>NUCLEOTIDE SEQUENCE [LARGE SCALE GENOMIC DNA]</scope>
    <source>
        <strain evidence="5 6">DSM 24984</strain>
    </source>
</reference>
<dbReference type="PANTHER" id="PTHR43080:SF2">
    <property type="entry name" value="CBS DOMAIN-CONTAINING PROTEIN"/>
    <property type="match status" value="1"/>
</dbReference>
<comment type="caution">
    <text evidence="5">The sequence shown here is derived from an EMBL/GenBank/DDBJ whole genome shotgun (WGS) entry which is preliminary data.</text>
</comment>
<name>A0A4V2PRS1_9BACT</name>
<dbReference type="PROSITE" id="PS51371">
    <property type="entry name" value="CBS"/>
    <property type="match status" value="2"/>
</dbReference>
<keyword evidence="1 2" id="KW-0129">CBS domain</keyword>
<dbReference type="InterPro" id="IPR018821">
    <property type="entry name" value="DUF294_put_nucleoTrafse_sb-bd"/>
</dbReference>
<dbReference type="CDD" id="cd05401">
    <property type="entry name" value="NT_GlnE_GlnD_like"/>
    <property type="match status" value="1"/>
</dbReference>
<sequence length="636" mass="72164">MALICRLHECAPFGRIPAESALEIENASVMTEYTAGTVIFHQKDEPSGFLYFIRSGRIDIMVETPEGVEMLVDSRTAGGYFGWTPVFTNEGYTAGARAAEDSSCLLIPKGLVLKSAEQYPIISNFFNKAIFSQVRKLYKDMVERNSMNPAAQMEAYPFQKRLSEIMSKPVITAPVTSSVRDIAVRMTESGVAAVVLTDSSGKMTGIVTERDLVRKVMSSGADSAICVRQVMSPDPYYMTPDTFMYEAATFMLRHSIRHLPVLDGESIVGMVSVQDLMRFRSQKSMLLVGGANEAKSVAELAEVYREIAKIAGVLLIENRSHAETMEILSYVHHNVIRRCFEIIRQQMLDEGYVQPDIRYCFMIMGSGGRREMLLGPDQDNGFIYEDFPQELNEAVEAFFVPFAERLVHALAEVGYHLCNGQVMVNNPMWRGRISEWRERVARWIKVPEPQRVRYSSIFFDFMPIWGDSSLCGELRETVSRLIKENPLFLFQMMELDYKHKVPLNLLDRFITHKSGENKGLLSLKENGSIFIVDCVRMYMLEKGIYAVSTLDRLDRLEELKVFNKATADHIKAAFESFTYLRIQNEIRLIEKGLPPGHFLNPDELTDQEAVLLKEAFKVAGKLQDSAKRHFSKIIGR</sequence>
<dbReference type="Proteomes" id="UP000294614">
    <property type="component" value="Unassembled WGS sequence"/>
</dbReference>
<dbReference type="AlphaFoldDB" id="A0A4V2PRS1"/>
<evidence type="ECO:0000313" key="5">
    <source>
        <dbReference type="EMBL" id="TCK59941.1"/>
    </source>
</evidence>
<feature type="domain" description="Cyclic nucleotide-binding" evidence="3">
    <location>
        <begin position="12"/>
        <end position="109"/>
    </location>
</feature>
<proteinExistence type="predicted"/>
<dbReference type="PANTHER" id="PTHR43080">
    <property type="entry name" value="CBS DOMAIN-CONTAINING PROTEIN CBSX3, MITOCHONDRIAL"/>
    <property type="match status" value="1"/>
</dbReference>
<keyword evidence="6" id="KW-1185">Reference proteome</keyword>
<gene>
    <name evidence="5" type="ORF">C8D98_2110</name>
</gene>
<dbReference type="InterPro" id="IPR000644">
    <property type="entry name" value="CBS_dom"/>
</dbReference>
<evidence type="ECO:0000259" key="4">
    <source>
        <dbReference type="PROSITE" id="PS51371"/>
    </source>
</evidence>
<dbReference type="Pfam" id="PF00571">
    <property type="entry name" value="CBS"/>
    <property type="match status" value="2"/>
</dbReference>
<dbReference type="InterPro" id="IPR051257">
    <property type="entry name" value="Diverse_CBS-Domain"/>
</dbReference>
<dbReference type="InterPro" id="IPR000595">
    <property type="entry name" value="cNMP-bd_dom"/>
</dbReference>
<protein>
    <submittedName>
        <fullName evidence="5">CBS domain-containing protein</fullName>
    </submittedName>
</protein>
<dbReference type="SUPFAM" id="SSF54631">
    <property type="entry name" value="CBS-domain pair"/>
    <property type="match status" value="1"/>
</dbReference>
<dbReference type="Pfam" id="PF03445">
    <property type="entry name" value="DUF294"/>
    <property type="match status" value="1"/>
</dbReference>
<dbReference type="SUPFAM" id="SSF51206">
    <property type="entry name" value="cAMP-binding domain-like"/>
    <property type="match status" value="1"/>
</dbReference>
<dbReference type="Pfam" id="PF10335">
    <property type="entry name" value="DUF294_C"/>
    <property type="match status" value="1"/>
</dbReference>
<dbReference type="RefSeq" id="WP_132874090.1">
    <property type="nucleotide sequence ID" value="NZ_SMGG01000005.1"/>
</dbReference>
<dbReference type="InterPro" id="IPR005105">
    <property type="entry name" value="GlnD_Uridyltrans_N"/>
</dbReference>